<evidence type="ECO:0000313" key="3">
    <source>
        <dbReference type="Proteomes" id="UP000594480"/>
    </source>
</evidence>
<keyword evidence="3" id="KW-1185">Reference proteome</keyword>
<evidence type="ECO:0000256" key="1">
    <source>
        <dbReference type="SAM" id="MobiDB-lite"/>
    </source>
</evidence>
<protein>
    <submittedName>
        <fullName evidence="2">LysM peptidoglycan-binding domain-containing protein</fullName>
    </submittedName>
</protein>
<dbReference type="PROSITE" id="PS51257">
    <property type="entry name" value="PROKAR_LIPOPROTEIN"/>
    <property type="match status" value="1"/>
</dbReference>
<dbReference type="Gene3D" id="3.10.350.10">
    <property type="entry name" value="LysM domain"/>
    <property type="match status" value="1"/>
</dbReference>
<dbReference type="InterPro" id="IPR036779">
    <property type="entry name" value="LysM_dom_sf"/>
</dbReference>
<dbReference type="InterPro" id="IPR018392">
    <property type="entry name" value="LysM"/>
</dbReference>
<name>A0A7S8MYE4_9MICO</name>
<proteinExistence type="predicted"/>
<sequence length="188" mass="19164">MSRVTRIALGAMAGIAGVALGVTSMTGCSASSELRTASPDETDAASSGAAPLPDSTTPSPPSGPDTQTIDGHTFSAIGPGDCATNAMVAIDREGPGKLLGELTDMGASEYAAGPVGYDEHGRIETYTVQPGDALAAIGERFCIDYITVGIHNHRMPPGKTIQPGDILVLRPDPTVTWSPDDGYAAPNP</sequence>
<dbReference type="EMBL" id="CP064760">
    <property type="protein sequence ID" value="QPE05517.1"/>
    <property type="molecule type" value="Genomic_DNA"/>
</dbReference>
<dbReference type="CDD" id="cd00118">
    <property type="entry name" value="LysM"/>
    <property type="match status" value="1"/>
</dbReference>
<organism evidence="2 3">
    <name type="scientific">Microbacterium schleiferi</name>
    <dbReference type="NCBI Taxonomy" id="69362"/>
    <lineage>
        <taxon>Bacteria</taxon>
        <taxon>Bacillati</taxon>
        <taxon>Actinomycetota</taxon>
        <taxon>Actinomycetes</taxon>
        <taxon>Micrococcales</taxon>
        <taxon>Microbacteriaceae</taxon>
        <taxon>Microbacterium</taxon>
    </lineage>
</organism>
<gene>
    <name evidence="2" type="ORF">IT882_05745</name>
</gene>
<dbReference type="AlphaFoldDB" id="A0A7S8MYE4"/>
<dbReference type="Proteomes" id="UP000594480">
    <property type="component" value="Chromosome"/>
</dbReference>
<feature type="region of interest" description="Disordered" evidence="1">
    <location>
        <begin position="31"/>
        <end position="76"/>
    </location>
</feature>
<accession>A0A7S8MYE4</accession>
<reference evidence="2 3" key="1">
    <citation type="submission" date="2020-11" db="EMBL/GenBank/DDBJ databases">
        <title>Amino acid is mineralized and recycled by bacteria in oceanic microbiome.</title>
        <authorList>
            <person name="Zheng L.Y."/>
        </authorList>
    </citation>
    <scope>NUCLEOTIDE SEQUENCE [LARGE SCALE GENOMIC DNA]</scope>
    <source>
        <strain evidence="2 3">A32-1</strain>
    </source>
</reference>
<dbReference type="RefSeq" id="WP_195693533.1">
    <property type="nucleotide sequence ID" value="NZ_CP064760.1"/>
</dbReference>
<dbReference type="KEGG" id="msf:IT882_05745"/>
<evidence type="ECO:0000313" key="2">
    <source>
        <dbReference type="EMBL" id="QPE05517.1"/>
    </source>
</evidence>